<dbReference type="OrthoDB" id="9781481at2"/>
<dbReference type="Gene3D" id="3.40.50.300">
    <property type="entry name" value="P-loop containing nucleotide triphosphate hydrolases"/>
    <property type="match status" value="2"/>
</dbReference>
<dbReference type="InterPro" id="IPR027417">
    <property type="entry name" value="P-loop_NTPase"/>
</dbReference>
<protein>
    <submittedName>
        <fullName evidence="2">AAA family ATPase</fullName>
    </submittedName>
</protein>
<keyword evidence="3" id="KW-1185">Reference proteome</keyword>
<dbReference type="EMBL" id="CP034759">
    <property type="protein sequence ID" value="QBG37251.1"/>
    <property type="molecule type" value="Genomic_DNA"/>
</dbReference>
<dbReference type="KEGG" id="lsd:EMK97_16675"/>
<dbReference type="InterPro" id="IPR003593">
    <property type="entry name" value="AAA+_ATPase"/>
</dbReference>
<dbReference type="Pfam" id="PF07728">
    <property type="entry name" value="AAA_5"/>
    <property type="match status" value="1"/>
</dbReference>
<dbReference type="SUPFAM" id="SSF52540">
    <property type="entry name" value="P-loop containing nucleoside triphosphate hydrolases"/>
    <property type="match status" value="1"/>
</dbReference>
<dbReference type="Proteomes" id="UP000290244">
    <property type="component" value="Chromosome"/>
</dbReference>
<dbReference type="GO" id="GO:0016887">
    <property type="term" value="F:ATP hydrolysis activity"/>
    <property type="evidence" value="ECO:0007669"/>
    <property type="project" value="InterPro"/>
</dbReference>
<evidence type="ECO:0000259" key="1">
    <source>
        <dbReference type="SMART" id="SM00382"/>
    </source>
</evidence>
<evidence type="ECO:0000313" key="3">
    <source>
        <dbReference type="Proteomes" id="UP000290244"/>
    </source>
</evidence>
<dbReference type="InterPro" id="IPR052934">
    <property type="entry name" value="Methyl-DNA_Rec/Restrict_Enz"/>
</dbReference>
<dbReference type="REBASE" id="303208">
    <property type="entry name" value="Lse17549McrBCP"/>
</dbReference>
<reference evidence="2 3" key="1">
    <citation type="submission" date="2018-12" db="EMBL/GenBank/DDBJ databases">
        <title>Complete genome of Litorilituus sediminis.</title>
        <authorList>
            <person name="Liu A."/>
            <person name="Rong J."/>
        </authorList>
    </citation>
    <scope>NUCLEOTIDE SEQUENCE [LARGE SCALE GENOMIC DNA]</scope>
    <source>
        <strain evidence="2 3">JCM 17549</strain>
    </source>
</reference>
<evidence type="ECO:0000313" key="2">
    <source>
        <dbReference type="EMBL" id="QBG37251.1"/>
    </source>
</evidence>
<dbReference type="AlphaFoldDB" id="A0A4P6P6K6"/>
<sequence>MDFFTQEHFNLLNKWQGKKSNPENIDQKQDYPQLKDAYAITERWAKALQKKMFPSGTVKIRKSPVNQGGNFFSYNWAKIYPSKNSPEHLAYTVGIATDGFAVKIDTVNAKKDLREKYLAIRGDDYAGSGIVSILPPSEGLQKFSSISELVDWSEAEINKFSIGYDEVAQMLEQSKQVNEPTAEYSMDDTPISLNTILYGPPGTGKTYHTIEAAVKAAEPNFNASSRKELKAKYDSLVEEKRVRFVTFHQSYGYEEFVEGLKANSNNGEISYDVEPGIFKQICEDARQGVEPDNDPLEQAIELFKSELEETSTITLKTLRGNDFDVQYHGNTTFRVFPEATSHEDLGKGYPVSIDNIRKLYRGLSVKKIYNSSYVKSILNHIKKTYKVNDFEAPKQGEAKNFVLVIDEINRGNISKIFGELITLIEESKRSGEEQDEALEVVLPNSGEPFSVPENLYLIGTMNTADRSLAMMDTALRRRFDFVEMMPRPELFHEVSINGIDLEALLSKMNQRIEVLYDREHTLGHAFFIPAKDLVGKQDLAFETLKSVFKNKIIPLLEEYFFEDWNKIRLVLGDNQKVEELQFVREEKQSFDNLFGNNHGLNNYQQEEKSYTLLPFDNDVWNKPEAYIGIYKAQKED</sequence>
<organism evidence="2 3">
    <name type="scientific">Litorilituus sediminis</name>
    <dbReference type="NCBI Taxonomy" id="718192"/>
    <lineage>
        <taxon>Bacteria</taxon>
        <taxon>Pseudomonadati</taxon>
        <taxon>Pseudomonadota</taxon>
        <taxon>Gammaproteobacteria</taxon>
        <taxon>Alteromonadales</taxon>
        <taxon>Colwelliaceae</taxon>
        <taxon>Litorilituus</taxon>
    </lineage>
</organism>
<dbReference type="GO" id="GO:0005524">
    <property type="term" value="F:ATP binding"/>
    <property type="evidence" value="ECO:0007669"/>
    <property type="project" value="InterPro"/>
</dbReference>
<gene>
    <name evidence="2" type="ORF">EMK97_16675</name>
</gene>
<dbReference type="SMART" id="SM00382">
    <property type="entry name" value="AAA"/>
    <property type="match status" value="1"/>
</dbReference>
<name>A0A4P6P6K6_9GAMM</name>
<dbReference type="PANTHER" id="PTHR37291">
    <property type="entry name" value="5-METHYLCYTOSINE-SPECIFIC RESTRICTION ENZYME B"/>
    <property type="match status" value="1"/>
</dbReference>
<dbReference type="InterPro" id="IPR011704">
    <property type="entry name" value="ATPase_dyneun-rel_AAA"/>
</dbReference>
<dbReference type="RefSeq" id="WP_130603917.1">
    <property type="nucleotide sequence ID" value="NZ_CP034759.1"/>
</dbReference>
<proteinExistence type="predicted"/>
<dbReference type="PANTHER" id="PTHR37291:SF1">
    <property type="entry name" value="TYPE IV METHYL-DIRECTED RESTRICTION ENZYME ECOKMCRB SUBUNIT"/>
    <property type="match status" value="1"/>
</dbReference>
<feature type="domain" description="AAA+ ATPase" evidence="1">
    <location>
        <begin position="191"/>
        <end position="489"/>
    </location>
</feature>
<accession>A0A4P6P6K6</accession>